<dbReference type="Pfam" id="PF01797">
    <property type="entry name" value="Y1_Tnp"/>
    <property type="match status" value="1"/>
</dbReference>
<dbReference type="EMBL" id="FPBO01000021">
    <property type="protein sequence ID" value="SFV02811.1"/>
    <property type="molecule type" value="Genomic_DNA"/>
</dbReference>
<dbReference type="GO" id="GO:0004803">
    <property type="term" value="F:transposase activity"/>
    <property type="evidence" value="ECO:0007669"/>
    <property type="project" value="InterPro"/>
</dbReference>
<organism evidence="2 3">
    <name type="scientific">Pseudoduganella namucuonensis</name>
    <dbReference type="NCBI Taxonomy" id="1035707"/>
    <lineage>
        <taxon>Bacteria</taxon>
        <taxon>Pseudomonadati</taxon>
        <taxon>Pseudomonadota</taxon>
        <taxon>Betaproteobacteria</taxon>
        <taxon>Burkholderiales</taxon>
        <taxon>Oxalobacteraceae</taxon>
        <taxon>Telluria group</taxon>
        <taxon>Pseudoduganella</taxon>
    </lineage>
</organism>
<dbReference type="RefSeq" id="WP_093557481.1">
    <property type="nucleotide sequence ID" value="NZ_FPBO01000021.1"/>
</dbReference>
<reference evidence="3" key="1">
    <citation type="submission" date="2016-10" db="EMBL/GenBank/DDBJ databases">
        <authorList>
            <person name="Varghese N."/>
            <person name="Submissions S."/>
        </authorList>
    </citation>
    <scope>NUCLEOTIDE SEQUENCE [LARGE SCALE GENOMIC DNA]</scope>
    <source>
        <strain evidence="3">CGMCC 1.11014</strain>
    </source>
</reference>
<dbReference type="GO" id="GO:0006313">
    <property type="term" value="P:DNA transposition"/>
    <property type="evidence" value="ECO:0007669"/>
    <property type="project" value="InterPro"/>
</dbReference>
<gene>
    <name evidence="2" type="ORF">SAMN05216552_102167</name>
</gene>
<proteinExistence type="predicted"/>
<dbReference type="OrthoDB" id="9814067at2"/>
<dbReference type="SMART" id="SM01321">
    <property type="entry name" value="Y1_Tnp"/>
    <property type="match status" value="1"/>
</dbReference>
<keyword evidence="3" id="KW-1185">Reference proteome</keyword>
<dbReference type="Gene3D" id="3.30.70.1290">
    <property type="entry name" value="Transposase IS200-like"/>
    <property type="match status" value="1"/>
</dbReference>
<dbReference type="Proteomes" id="UP000199391">
    <property type="component" value="Unassembled WGS sequence"/>
</dbReference>
<protein>
    <submittedName>
        <fullName evidence="2">Putative transposase</fullName>
    </submittedName>
</protein>
<dbReference type="PANTHER" id="PTHR34322:SF2">
    <property type="entry name" value="TRANSPOSASE IS200-LIKE DOMAIN-CONTAINING PROTEIN"/>
    <property type="match status" value="1"/>
</dbReference>
<name>A0A1I7KZD5_9BURK</name>
<dbReference type="SUPFAM" id="SSF143422">
    <property type="entry name" value="Transposase IS200-like"/>
    <property type="match status" value="1"/>
</dbReference>
<evidence type="ECO:0000313" key="2">
    <source>
        <dbReference type="EMBL" id="SFV02811.1"/>
    </source>
</evidence>
<dbReference type="InterPro" id="IPR002686">
    <property type="entry name" value="Transposase_17"/>
</dbReference>
<accession>A0A1I7KZD5</accession>
<dbReference type="AlphaFoldDB" id="A0A1I7KZD5"/>
<dbReference type="PANTHER" id="PTHR34322">
    <property type="entry name" value="TRANSPOSASE, Y1_TNP DOMAIN-CONTAINING"/>
    <property type="match status" value="1"/>
</dbReference>
<dbReference type="STRING" id="1035707.SAMN05216552_102167"/>
<dbReference type="InterPro" id="IPR036515">
    <property type="entry name" value="Transposase_17_sf"/>
</dbReference>
<evidence type="ECO:0000313" key="3">
    <source>
        <dbReference type="Proteomes" id="UP000199391"/>
    </source>
</evidence>
<evidence type="ECO:0000259" key="1">
    <source>
        <dbReference type="SMART" id="SM01321"/>
    </source>
</evidence>
<feature type="domain" description="Transposase IS200-like" evidence="1">
    <location>
        <begin position="9"/>
        <end position="124"/>
    </location>
</feature>
<sequence>MPRRPRLILPRTPLHLIQRGNNRQPCFHSDSDYLVYLEWLKEHADGTGCAVHSYALMSNHVHLLISFDDEAAPGALMKAQGQRYTQYFNWRYGRSGSLWDGRYKSCVVQEEGYLLECQRYIEKNPVRAGMVDFPAQYRWSSYRCNAEGKADALVRPHAVYQRLGKDARERQQAYRDLFINVDERLLEQIRAALYTEQILGNAAFIADVAHRLRLK</sequence>
<dbReference type="GO" id="GO:0003677">
    <property type="term" value="F:DNA binding"/>
    <property type="evidence" value="ECO:0007669"/>
    <property type="project" value="InterPro"/>
</dbReference>